<reference evidence="2" key="1">
    <citation type="submission" date="2020-11" db="EMBL/GenBank/DDBJ databases">
        <title>Sequencing the genomes of 1000 actinobacteria strains.</title>
        <authorList>
            <person name="Klenk H.-P."/>
        </authorList>
    </citation>
    <scope>NUCLEOTIDE SEQUENCE</scope>
    <source>
        <strain evidence="2">DSM 45356</strain>
    </source>
</reference>
<proteinExistence type="predicted"/>
<gene>
    <name evidence="2" type="ORF">IW245_001845</name>
</gene>
<dbReference type="AlphaFoldDB" id="A0A8J7KJN8"/>
<organism evidence="2 3">
    <name type="scientific">Longispora fulva</name>
    <dbReference type="NCBI Taxonomy" id="619741"/>
    <lineage>
        <taxon>Bacteria</taxon>
        <taxon>Bacillati</taxon>
        <taxon>Actinomycetota</taxon>
        <taxon>Actinomycetes</taxon>
        <taxon>Micromonosporales</taxon>
        <taxon>Micromonosporaceae</taxon>
        <taxon>Longispora</taxon>
    </lineage>
</organism>
<feature type="region of interest" description="Disordered" evidence="1">
    <location>
        <begin position="43"/>
        <end position="91"/>
    </location>
</feature>
<sequence>MAGRLVQDQGGRVRQEGPRHGCRLPFAGGEPYSALADRLVEVPAEPLPGADRPDRRLDPRGARVRVAEPQVVGQGAGEAEPLLGYETDGPAQVPRAQVPQVDAVEAQVSGERIVEPQQQPGDGGLAGTGDADECQGAPGRDAYARLLTG</sequence>
<keyword evidence="3" id="KW-1185">Reference proteome</keyword>
<feature type="compositionally biased region" description="Basic and acidic residues" evidence="1">
    <location>
        <begin position="51"/>
        <end position="61"/>
    </location>
</feature>
<evidence type="ECO:0000256" key="1">
    <source>
        <dbReference type="SAM" id="MobiDB-lite"/>
    </source>
</evidence>
<feature type="region of interest" description="Disordered" evidence="1">
    <location>
        <begin position="1"/>
        <end position="30"/>
    </location>
</feature>
<dbReference type="AntiFam" id="ANF00095">
    <property type="entry name" value="Shadow ORF (opposite ABC transporters)"/>
</dbReference>
<dbReference type="EMBL" id="JADOUF010000001">
    <property type="protein sequence ID" value="MBG6135651.1"/>
    <property type="molecule type" value="Genomic_DNA"/>
</dbReference>
<feature type="region of interest" description="Disordered" evidence="1">
    <location>
        <begin position="111"/>
        <end position="140"/>
    </location>
</feature>
<accession>A0A8J7KJN8</accession>
<name>A0A8J7KJN8_9ACTN</name>
<protein>
    <submittedName>
        <fullName evidence="2">Uncharacterized protein</fullName>
    </submittedName>
</protein>
<dbReference type="Proteomes" id="UP000622552">
    <property type="component" value="Unassembled WGS sequence"/>
</dbReference>
<evidence type="ECO:0000313" key="3">
    <source>
        <dbReference type="Proteomes" id="UP000622552"/>
    </source>
</evidence>
<evidence type="ECO:0000313" key="2">
    <source>
        <dbReference type="EMBL" id="MBG6135651.1"/>
    </source>
</evidence>
<comment type="caution">
    <text evidence="2">The sequence shown here is derived from an EMBL/GenBank/DDBJ whole genome shotgun (WGS) entry which is preliminary data.</text>
</comment>